<dbReference type="EMBL" id="DS469588">
    <property type="protein sequence ID" value="EDO40652.1"/>
    <property type="molecule type" value="Genomic_DNA"/>
</dbReference>
<reference evidence="2 4" key="1">
    <citation type="journal article" date="2007" name="Science">
        <title>Sea anemone genome reveals ancestral eumetazoan gene repertoire and genomic organization.</title>
        <authorList>
            <person name="Putnam N.H."/>
            <person name="Srivastava M."/>
            <person name="Hellsten U."/>
            <person name="Dirks B."/>
            <person name="Chapman J."/>
            <person name="Salamov A."/>
            <person name="Terry A."/>
            <person name="Shapiro H."/>
            <person name="Lindquist E."/>
            <person name="Kapitonov V.V."/>
            <person name="Jurka J."/>
            <person name="Genikhovich G."/>
            <person name="Grigoriev I.V."/>
            <person name="Lucas S.M."/>
            <person name="Steele R.E."/>
            <person name="Finnerty J.R."/>
            <person name="Technau U."/>
            <person name="Martindale M.Q."/>
            <person name="Rokhsar D.S."/>
        </authorList>
    </citation>
    <scope>NUCLEOTIDE SEQUENCE [LARGE SCALE GENOMIC DNA]</scope>
    <source>
        <strain evidence="2">CH2 x CH6</strain>
        <strain evidence="4">CH2 X CH6</strain>
    </source>
</reference>
<dbReference type="AlphaFoldDB" id="A7S6I3"/>
<keyword evidence="4" id="KW-1185">Reference proteome</keyword>
<proteinExistence type="predicted"/>
<evidence type="ECO:0000313" key="3">
    <source>
        <dbReference type="EMBL" id="EDO40653.1"/>
    </source>
</evidence>
<accession>A7S6I3</accession>
<dbReference type="HOGENOM" id="CLU_044348_8_1_1"/>
<evidence type="ECO:0000259" key="1">
    <source>
        <dbReference type="Pfam" id="PF12762"/>
    </source>
</evidence>
<dbReference type="InterPro" id="IPR024445">
    <property type="entry name" value="Tnp_ISXO2-like"/>
</dbReference>
<dbReference type="InterPro" id="IPR053164">
    <property type="entry name" value="IS1016-like_transposase"/>
</dbReference>
<dbReference type="PANTHER" id="PTHR47163">
    <property type="entry name" value="DDE_TNP_IS1595 DOMAIN-CONTAINING PROTEIN"/>
    <property type="match status" value="1"/>
</dbReference>
<dbReference type="InParanoid" id="A7S6I3"/>
<dbReference type="Proteomes" id="UP000001593">
    <property type="component" value="Unassembled WGS sequence"/>
</dbReference>
<evidence type="ECO:0000313" key="2">
    <source>
        <dbReference type="EMBL" id="EDO40652.1"/>
    </source>
</evidence>
<dbReference type="STRING" id="45351.A7S6I3"/>
<feature type="domain" description="ISXO2-like transposase" evidence="1">
    <location>
        <begin position="2"/>
        <end position="62"/>
    </location>
</feature>
<sequence>LLPGSTVHTDDWAAYRQLQARLPNVVADHGVVVHRYNFVDPITGVHTQHVESAWNRLKSVIKERRGVRRVDLQSFLDE</sequence>
<name>A7S6I3_NEMVE</name>
<feature type="non-terminal residue" evidence="2">
    <location>
        <position position="1"/>
    </location>
</feature>
<feature type="non-terminal residue" evidence="2">
    <location>
        <position position="78"/>
    </location>
</feature>
<organism evidence="2 4">
    <name type="scientific">Nematostella vectensis</name>
    <name type="common">Starlet sea anemone</name>
    <dbReference type="NCBI Taxonomy" id="45351"/>
    <lineage>
        <taxon>Eukaryota</taxon>
        <taxon>Metazoa</taxon>
        <taxon>Cnidaria</taxon>
        <taxon>Anthozoa</taxon>
        <taxon>Hexacorallia</taxon>
        <taxon>Actiniaria</taxon>
        <taxon>Edwardsiidae</taxon>
        <taxon>Nematostella</taxon>
    </lineage>
</organism>
<protein>
    <recommendedName>
        <fullName evidence="1">ISXO2-like transposase domain-containing protein</fullName>
    </recommendedName>
</protein>
<dbReference type="KEGG" id="nve:5512364"/>
<dbReference type="PANTHER" id="PTHR47163:SF2">
    <property type="entry name" value="SI:DKEY-17M8.2"/>
    <property type="match status" value="1"/>
</dbReference>
<evidence type="ECO:0000313" key="4">
    <source>
        <dbReference type="Proteomes" id="UP000001593"/>
    </source>
</evidence>
<dbReference type="Pfam" id="PF12762">
    <property type="entry name" value="DDE_Tnp_IS1595"/>
    <property type="match status" value="1"/>
</dbReference>
<dbReference type="EMBL" id="DS469588">
    <property type="protein sequence ID" value="EDO40653.1"/>
    <property type="molecule type" value="Genomic_DNA"/>
</dbReference>
<gene>
    <name evidence="2" type="ORF">NEMVEDRAFT_v1g106560</name>
    <name evidence="3" type="ORF">NEMVEDRAFT_v1g58682</name>
</gene>